<protein>
    <recommendedName>
        <fullName evidence="2">UPF0102 protein SAMN05421760_11452</fullName>
    </recommendedName>
</protein>
<dbReference type="SUPFAM" id="SSF52980">
    <property type="entry name" value="Restriction endonuclease-like"/>
    <property type="match status" value="1"/>
</dbReference>
<dbReference type="NCBIfam" id="TIGR00252">
    <property type="entry name" value="YraN family protein"/>
    <property type="match status" value="1"/>
</dbReference>
<keyword evidence="3" id="KW-0255">Endonuclease</keyword>
<proteinExistence type="inferred from homology"/>
<dbReference type="STRING" id="619304.SAMN05421760_11452"/>
<reference evidence="4" key="1">
    <citation type="submission" date="2017-01" db="EMBL/GenBank/DDBJ databases">
        <authorList>
            <person name="Varghese N."/>
            <person name="Submissions S."/>
        </authorList>
    </citation>
    <scope>NUCLEOTIDE SEQUENCE [LARGE SCALE GENOMIC DNA]</scope>
    <source>
        <strain evidence="4">DSM 22306</strain>
    </source>
</reference>
<dbReference type="RefSeq" id="WP_054340014.1">
    <property type="nucleotide sequence ID" value="NZ_FTOE01000014.1"/>
</dbReference>
<dbReference type="Proteomes" id="UP000185999">
    <property type="component" value="Unassembled WGS sequence"/>
</dbReference>
<dbReference type="AlphaFoldDB" id="A0A1N7PFH7"/>
<evidence type="ECO:0000256" key="2">
    <source>
        <dbReference type="HAMAP-Rule" id="MF_00048"/>
    </source>
</evidence>
<dbReference type="InterPro" id="IPR011856">
    <property type="entry name" value="tRNA_endonuc-like_dom_sf"/>
</dbReference>
<dbReference type="EMBL" id="FTOE01000014">
    <property type="protein sequence ID" value="SIT09328.1"/>
    <property type="molecule type" value="Genomic_DNA"/>
</dbReference>
<evidence type="ECO:0000313" key="4">
    <source>
        <dbReference type="Proteomes" id="UP000185999"/>
    </source>
</evidence>
<sequence length="119" mass="14063">MDRQTRGKDAEQKAWHWLIQQGLKPVTRNYLCKLGEVDLILIDNNILVFTEVRYRADKRYGGAANSVTISKQRKIIRAAQHFLMTHPDFQQHNCRFDVIAFETPSEENKPIWYKDAFRL</sequence>
<keyword evidence="3" id="KW-0378">Hydrolase</keyword>
<dbReference type="GO" id="GO:0004519">
    <property type="term" value="F:endonuclease activity"/>
    <property type="evidence" value="ECO:0007669"/>
    <property type="project" value="UniProtKB-KW"/>
</dbReference>
<dbReference type="Pfam" id="PF02021">
    <property type="entry name" value="UPF0102"/>
    <property type="match status" value="1"/>
</dbReference>
<comment type="similarity">
    <text evidence="1 2">Belongs to the UPF0102 family.</text>
</comment>
<keyword evidence="3" id="KW-0540">Nuclease</keyword>
<dbReference type="NCBIfam" id="NF009150">
    <property type="entry name" value="PRK12497.1-3"/>
    <property type="match status" value="1"/>
</dbReference>
<dbReference type="GO" id="GO:0003676">
    <property type="term" value="F:nucleic acid binding"/>
    <property type="evidence" value="ECO:0007669"/>
    <property type="project" value="InterPro"/>
</dbReference>
<organism evidence="3 4">
    <name type="scientific">Neptunomonas antarctica</name>
    <dbReference type="NCBI Taxonomy" id="619304"/>
    <lineage>
        <taxon>Bacteria</taxon>
        <taxon>Pseudomonadati</taxon>
        <taxon>Pseudomonadota</taxon>
        <taxon>Gammaproteobacteria</taxon>
        <taxon>Oceanospirillales</taxon>
        <taxon>Oceanospirillaceae</taxon>
        <taxon>Neptunomonas</taxon>
    </lineage>
</organism>
<evidence type="ECO:0000256" key="1">
    <source>
        <dbReference type="ARBA" id="ARBA00006738"/>
    </source>
</evidence>
<dbReference type="InterPro" id="IPR003509">
    <property type="entry name" value="UPF0102_YraN-like"/>
</dbReference>
<dbReference type="PANTHER" id="PTHR34039">
    <property type="entry name" value="UPF0102 PROTEIN YRAN"/>
    <property type="match status" value="1"/>
</dbReference>
<keyword evidence="4" id="KW-1185">Reference proteome</keyword>
<gene>
    <name evidence="3" type="ORF">SAMN05421760_11452</name>
</gene>
<accession>A0A1N7PFH7</accession>
<evidence type="ECO:0000313" key="3">
    <source>
        <dbReference type="EMBL" id="SIT09328.1"/>
    </source>
</evidence>
<name>A0A1N7PFH7_9GAMM</name>
<dbReference type="InterPro" id="IPR011335">
    <property type="entry name" value="Restrct_endonuc-II-like"/>
</dbReference>
<dbReference type="HAMAP" id="MF_00048">
    <property type="entry name" value="UPF0102"/>
    <property type="match status" value="1"/>
</dbReference>
<dbReference type="PANTHER" id="PTHR34039:SF1">
    <property type="entry name" value="UPF0102 PROTEIN YRAN"/>
    <property type="match status" value="1"/>
</dbReference>
<dbReference type="OrthoDB" id="9794876at2"/>
<dbReference type="Gene3D" id="3.40.1350.10">
    <property type="match status" value="1"/>
</dbReference>